<proteinExistence type="predicted"/>
<dbReference type="AlphaFoldDB" id="A0A4Q2A6L5"/>
<comment type="caution">
    <text evidence="3">The sequence shown here is derived from an EMBL/GenBank/DDBJ whole genome shotgun (WGS) entry which is preliminary data.</text>
</comment>
<organism evidence="3 5">
    <name type="scientific">Ligilactobacillus murinus</name>
    <dbReference type="NCBI Taxonomy" id="1622"/>
    <lineage>
        <taxon>Bacteria</taxon>
        <taxon>Bacillati</taxon>
        <taxon>Bacillota</taxon>
        <taxon>Bacilli</taxon>
        <taxon>Lactobacillales</taxon>
        <taxon>Lactobacillaceae</taxon>
        <taxon>Ligilactobacillus</taxon>
    </lineage>
</organism>
<name>A0A4Q2A6L5_9LACO</name>
<reference evidence="4 6" key="2">
    <citation type="submission" date="2019-04" db="EMBL/GenBank/DDBJ databases">
        <title>Microbes associate with the intestines of laboratory mice.</title>
        <authorList>
            <person name="Navarre W."/>
            <person name="Wong E."/>
            <person name="Huang K."/>
            <person name="Tropini C."/>
            <person name="Ng K."/>
            <person name="Yu B."/>
        </authorList>
    </citation>
    <scope>NUCLEOTIDE SEQUENCE [LARGE SCALE GENOMIC DNA]</scope>
    <source>
        <strain evidence="4 6">NM26_J9</strain>
    </source>
</reference>
<dbReference type="InterPro" id="IPR019284">
    <property type="entry name" value="RP532"/>
</dbReference>
<evidence type="ECO:0000256" key="1">
    <source>
        <dbReference type="SAM" id="MobiDB-lite"/>
    </source>
</evidence>
<dbReference type="Proteomes" id="UP000289316">
    <property type="component" value="Unassembled WGS sequence"/>
</dbReference>
<dbReference type="Proteomes" id="UP000306855">
    <property type="component" value="Unassembled WGS sequence"/>
</dbReference>
<keyword evidence="2" id="KW-0472">Membrane</keyword>
<keyword evidence="2" id="KW-0812">Transmembrane</keyword>
<keyword evidence="2" id="KW-1133">Transmembrane helix</keyword>
<protein>
    <submittedName>
        <fullName evidence="3">DUF2335 domain-containing protein</fullName>
    </submittedName>
</protein>
<dbReference type="EMBL" id="SRYK01000015">
    <property type="protein sequence ID" value="TGY55922.1"/>
    <property type="molecule type" value="Genomic_DNA"/>
</dbReference>
<evidence type="ECO:0000313" key="4">
    <source>
        <dbReference type="EMBL" id="TGY55922.1"/>
    </source>
</evidence>
<evidence type="ECO:0000256" key="2">
    <source>
        <dbReference type="SAM" id="Phobius"/>
    </source>
</evidence>
<evidence type="ECO:0000313" key="3">
    <source>
        <dbReference type="EMBL" id="RXV64829.1"/>
    </source>
</evidence>
<feature type="transmembrane region" description="Helical" evidence="2">
    <location>
        <begin position="100"/>
        <end position="123"/>
    </location>
</feature>
<gene>
    <name evidence="3" type="ORF">D6C19_10560</name>
    <name evidence="4" type="ORF">E5340_04430</name>
</gene>
<dbReference type="RefSeq" id="WP_004047495.1">
    <property type="nucleotide sequence ID" value="NZ_BDFM01000189.1"/>
</dbReference>
<dbReference type="OrthoDB" id="2329681at2"/>
<dbReference type="Pfam" id="PF10097">
    <property type="entry name" value="DUF2335"/>
    <property type="match status" value="1"/>
</dbReference>
<dbReference type="EMBL" id="QZFR01000112">
    <property type="protein sequence ID" value="RXV64829.1"/>
    <property type="molecule type" value="Genomic_DNA"/>
</dbReference>
<feature type="transmembrane region" description="Helical" evidence="2">
    <location>
        <begin position="129"/>
        <end position="147"/>
    </location>
</feature>
<reference evidence="3 5" key="1">
    <citation type="submission" date="2018-09" db="EMBL/GenBank/DDBJ databases">
        <title>Murine metabolic-syndrome-specific gut microbial biobank.</title>
        <authorList>
            <person name="Liu C."/>
        </authorList>
    </citation>
    <scope>NUCLEOTIDE SEQUENCE [LARGE SCALE GENOMIC DNA]</scope>
    <source>
        <strain evidence="3 5">C-30</strain>
    </source>
</reference>
<evidence type="ECO:0000313" key="5">
    <source>
        <dbReference type="Proteomes" id="UP000289316"/>
    </source>
</evidence>
<evidence type="ECO:0000313" key="6">
    <source>
        <dbReference type="Proteomes" id="UP000306855"/>
    </source>
</evidence>
<feature type="compositionally biased region" description="Basic and acidic residues" evidence="1">
    <location>
        <begin position="1"/>
        <end position="10"/>
    </location>
</feature>
<feature type="region of interest" description="Disordered" evidence="1">
    <location>
        <begin position="1"/>
        <end position="21"/>
    </location>
</feature>
<sequence>MEKQSRKLPETIKNNSQEQISAEDQEIIDQVKKLPISEEEQNNIIATMEMYSGPIPHPKILAGYQALYPKAAEKIIENGLDESRHRRHLETSRQKRRGRLAWASMYLLVFVCLLFMGGSLWLISTGHTIIGTFFGGGSFITLAGSLMNNITQLSSNDDISQSKTRENENHN</sequence>
<accession>A0A4Q2A6L5</accession>